<evidence type="ECO:0000313" key="5">
    <source>
        <dbReference type="Proteomes" id="UP000282574"/>
    </source>
</evidence>
<dbReference type="InterPro" id="IPR000182">
    <property type="entry name" value="GNAT_dom"/>
</dbReference>
<dbReference type="CDD" id="cd04301">
    <property type="entry name" value="NAT_SF"/>
    <property type="match status" value="1"/>
</dbReference>
<evidence type="ECO:0000256" key="1">
    <source>
        <dbReference type="ARBA" id="ARBA00022679"/>
    </source>
</evidence>
<keyword evidence="2" id="KW-0012">Acyltransferase</keyword>
<dbReference type="InterPro" id="IPR016181">
    <property type="entry name" value="Acyl_CoA_acyltransferase"/>
</dbReference>
<evidence type="ECO:0000259" key="3">
    <source>
        <dbReference type="PROSITE" id="PS51186"/>
    </source>
</evidence>
<feature type="domain" description="N-acetyltransferase" evidence="3">
    <location>
        <begin position="12"/>
        <end position="182"/>
    </location>
</feature>
<dbReference type="PANTHER" id="PTHR43877">
    <property type="entry name" value="AMINOALKYLPHOSPHONATE N-ACETYLTRANSFERASE-RELATED-RELATED"/>
    <property type="match status" value="1"/>
</dbReference>
<dbReference type="RefSeq" id="WP_106171436.1">
    <property type="nucleotide sequence ID" value="NZ_JAVKZF010000004.1"/>
</dbReference>
<gene>
    <name evidence="4" type="ORF">DSM107010_69540</name>
</gene>
<keyword evidence="5" id="KW-1185">Reference proteome</keyword>
<dbReference type="EMBL" id="RSCK01000164">
    <property type="protein sequence ID" value="RUS98067.1"/>
    <property type="molecule type" value="Genomic_DNA"/>
</dbReference>
<sequence length="182" mass="20345">MQNQLQTTKEAITICRAAEDDAVVLAELGARTIRQTYGAAFSSEDIDRHISEAFSLKRLNAELANPEIFYLLVTVNQEPCGYTKLQPTSTSEAITGTGPIELVRLYLDSQWIGQGIGAKLMQTALEFVANNGFRTCWLRVLENNTRAIAFYRRWSFVEVGSEYYLAAGDNTVPVLLMTRLIN</sequence>
<dbReference type="InterPro" id="IPR050832">
    <property type="entry name" value="Bact_Acetyltransf"/>
</dbReference>
<dbReference type="AlphaFoldDB" id="A0AB37U946"/>
<dbReference type="Gene3D" id="3.40.630.30">
    <property type="match status" value="1"/>
</dbReference>
<protein>
    <submittedName>
        <fullName evidence="4">N-acetyltransferase</fullName>
    </submittedName>
</protein>
<organism evidence="4 5">
    <name type="scientific">Chroococcidiopsis cubana SAG 39.79</name>
    <dbReference type="NCBI Taxonomy" id="388085"/>
    <lineage>
        <taxon>Bacteria</taxon>
        <taxon>Bacillati</taxon>
        <taxon>Cyanobacteriota</taxon>
        <taxon>Cyanophyceae</taxon>
        <taxon>Chroococcidiopsidales</taxon>
        <taxon>Chroococcidiopsidaceae</taxon>
        <taxon>Chroococcidiopsis</taxon>
    </lineage>
</organism>
<evidence type="ECO:0000256" key="2">
    <source>
        <dbReference type="ARBA" id="ARBA00023315"/>
    </source>
</evidence>
<keyword evidence="1" id="KW-0808">Transferase</keyword>
<dbReference type="Proteomes" id="UP000282574">
    <property type="component" value="Unassembled WGS sequence"/>
</dbReference>
<name>A0AB37U946_9CYAN</name>
<accession>A0AB37U946</accession>
<dbReference type="PROSITE" id="PS51186">
    <property type="entry name" value="GNAT"/>
    <property type="match status" value="1"/>
</dbReference>
<comment type="caution">
    <text evidence="4">The sequence shown here is derived from an EMBL/GenBank/DDBJ whole genome shotgun (WGS) entry which is preliminary data.</text>
</comment>
<dbReference type="GO" id="GO:0016747">
    <property type="term" value="F:acyltransferase activity, transferring groups other than amino-acyl groups"/>
    <property type="evidence" value="ECO:0007669"/>
    <property type="project" value="InterPro"/>
</dbReference>
<reference evidence="4 5" key="1">
    <citation type="journal article" date="2019" name="Genome Biol. Evol.">
        <title>Day and night: Metabolic profiles and evolutionary relationships of six axenic non-marine cyanobacteria.</title>
        <authorList>
            <person name="Will S.E."/>
            <person name="Henke P."/>
            <person name="Boedeker C."/>
            <person name="Huang S."/>
            <person name="Brinkmann H."/>
            <person name="Rohde M."/>
            <person name="Jarek M."/>
            <person name="Friedl T."/>
            <person name="Seufert S."/>
            <person name="Schumacher M."/>
            <person name="Overmann J."/>
            <person name="Neumann-Schaal M."/>
            <person name="Petersen J."/>
        </authorList>
    </citation>
    <scope>NUCLEOTIDE SEQUENCE [LARGE SCALE GENOMIC DNA]</scope>
    <source>
        <strain evidence="4 5">SAG 39.79</strain>
    </source>
</reference>
<dbReference type="SUPFAM" id="SSF55729">
    <property type="entry name" value="Acyl-CoA N-acyltransferases (Nat)"/>
    <property type="match status" value="1"/>
</dbReference>
<evidence type="ECO:0000313" key="4">
    <source>
        <dbReference type="EMBL" id="RUS98067.1"/>
    </source>
</evidence>
<proteinExistence type="predicted"/>
<dbReference type="Pfam" id="PF00583">
    <property type="entry name" value="Acetyltransf_1"/>
    <property type="match status" value="1"/>
</dbReference>